<name>A0ABW3Z236_MYCRA</name>
<reference evidence="2" key="1">
    <citation type="journal article" date="2019" name="Int. J. Syst. Evol. Microbiol.">
        <title>The Global Catalogue of Microorganisms (GCM) 10K type strain sequencing project: providing services to taxonomists for standard genome sequencing and annotation.</title>
        <authorList>
            <consortium name="The Broad Institute Genomics Platform"/>
            <consortium name="The Broad Institute Genome Sequencing Center for Infectious Disease"/>
            <person name="Wu L."/>
            <person name="Ma J."/>
        </authorList>
    </citation>
    <scope>NUCLEOTIDE SEQUENCE [LARGE SCALE GENOMIC DNA]</scope>
    <source>
        <strain evidence="2">CCUG 55609</strain>
    </source>
</reference>
<evidence type="ECO:0000313" key="1">
    <source>
        <dbReference type="EMBL" id="MFD1330244.1"/>
    </source>
</evidence>
<comment type="caution">
    <text evidence="1">The sequence shown here is derived from an EMBL/GenBank/DDBJ whole genome shotgun (WGS) entry which is preliminary data.</text>
</comment>
<dbReference type="Gene3D" id="1.20.1480.30">
    <property type="entry name" value="Designed four-helix bundle protein"/>
    <property type="match status" value="1"/>
</dbReference>
<dbReference type="Proteomes" id="UP001597173">
    <property type="component" value="Unassembled WGS sequence"/>
</dbReference>
<dbReference type="EMBL" id="JBHTNF010000020">
    <property type="protein sequence ID" value="MFD1330244.1"/>
    <property type="molecule type" value="Genomic_DNA"/>
</dbReference>
<dbReference type="Pfam" id="PF10805">
    <property type="entry name" value="DUF2730"/>
    <property type="match status" value="1"/>
</dbReference>
<protein>
    <submittedName>
        <fullName evidence="1">DUF2730 family protein</fullName>
    </submittedName>
</protein>
<accession>A0ABW3Z236</accession>
<evidence type="ECO:0000313" key="2">
    <source>
        <dbReference type="Proteomes" id="UP001597173"/>
    </source>
</evidence>
<proteinExistence type="predicted"/>
<gene>
    <name evidence="1" type="ORF">ACFQ33_20355</name>
</gene>
<dbReference type="InterPro" id="IPR020269">
    <property type="entry name" value="Phage_Mu_Releasin"/>
</dbReference>
<organism evidence="1 2">
    <name type="scientific">Mycoplana ramosa</name>
    <name type="common">Mycoplana bullata</name>
    <dbReference type="NCBI Taxonomy" id="40837"/>
    <lineage>
        <taxon>Bacteria</taxon>
        <taxon>Pseudomonadati</taxon>
        <taxon>Pseudomonadota</taxon>
        <taxon>Alphaproteobacteria</taxon>
        <taxon>Hyphomicrobiales</taxon>
        <taxon>Rhizobiaceae</taxon>
        <taxon>Mycoplana</taxon>
    </lineage>
</organism>
<dbReference type="RefSeq" id="WP_374841172.1">
    <property type="nucleotide sequence ID" value="NZ_JBHEEW010000019.1"/>
</dbReference>
<sequence>MTPAEISQYLGLALAVIALLGHAKGYFSSGEKNLTSRTEQVEGKLVEHDRRIQRIEDELKHLPSKDQVNDIKLAMSDLKGTVAVLGESMASVSRTVHRLEDYLKERERA</sequence>
<keyword evidence="2" id="KW-1185">Reference proteome</keyword>